<evidence type="ECO:0000256" key="5">
    <source>
        <dbReference type="PROSITE-ProRule" id="PRU00023"/>
    </source>
</evidence>
<feature type="repeat" description="ANK" evidence="5">
    <location>
        <begin position="555"/>
        <end position="577"/>
    </location>
</feature>
<proteinExistence type="predicted"/>
<gene>
    <name evidence="7" type="ORF">D5F01_LYC16749</name>
</gene>
<keyword evidence="8" id="KW-1185">Reference proteome</keyword>
<dbReference type="EMBL" id="REGW02000016">
    <property type="protein sequence ID" value="KAE8285296.1"/>
    <property type="molecule type" value="Genomic_DNA"/>
</dbReference>
<name>A0A6G0I261_LARCR</name>
<keyword evidence="3 5" id="KW-0040">ANK repeat</keyword>
<feature type="region of interest" description="Disordered" evidence="6">
    <location>
        <begin position="237"/>
        <end position="259"/>
    </location>
</feature>
<protein>
    <submittedName>
        <fullName evidence="7">KN motif and ankyrin repeat domain-containing protein 1</fullName>
    </submittedName>
</protein>
<feature type="compositionally biased region" description="Polar residues" evidence="6">
    <location>
        <begin position="332"/>
        <end position="343"/>
    </location>
</feature>
<keyword evidence="4" id="KW-0175">Coiled coil</keyword>
<sequence>MSYWEVRKRVETMEKGVGIHVFTNTQGVGMEIKLCDAETNTEVPVENLRSKKGKIKYKSVACGDCSVDVIICEAKEVVSQGIATDQVRGVDLGIMASPQTASQRTNTVSSSVSRFTNTSHAFNSDSSTNTVLNTKDKHTNTTQIVTRTVSVGNGVKDLKRSPETCTIGVGTANMNFASALKRTPATVTKVTRDTGVGFTNINDNFLIGLKTRNMASGPSHLPDPIKTRSIGVGEGRIRDLSASPGKPDQTLQQSSQSQWDPELNHYIEKMHRLLREHGDLLTEDCTHQREGFVQQQSSRGSASSKLSCSNKAPAQGGTKDHPLDSQPPVSREFQSTSQLSVDSSKCDRANPGICQQGGTDSEVKRMIQMLEQQASSALQDRSTNTGVLRSVMKKQNGDQGCSSTRKSMKFMRVTTGLDPMASLVLPAGEKANSEEAERKGNKKLREPSQDGTQAKKGKGGSNKGSKGSAKSHAHQRCKLNDKIFSACQALKMHLSDNTALSSKDVHDCLQTLQQEWFSVSSHKSAAPDTVEDYMSTFRVISPSVLQHVANMADGNGNTALHYSVSHSNFGIVKKLLDAEVCNVNQQNKAGYTPIMLAALAAVESPEDMRVVEQLFTKGDVNARASQAGQTALMLAVSHGRMDMVRALLAQGAEVNLQDDEGSTALMCASEHGHADIVKLLLAQPDCDATLTDSDESTALSIALEAGHNDIAVLLYAHANFSKGQTGAAARHSGKSLSSSAGRNGFE</sequence>
<dbReference type="Proteomes" id="UP000424527">
    <property type="component" value="Unassembled WGS sequence"/>
</dbReference>
<evidence type="ECO:0000313" key="7">
    <source>
        <dbReference type="EMBL" id="KAE8285296.1"/>
    </source>
</evidence>
<dbReference type="PANTHER" id="PTHR24168">
    <property type="entry name" value="KN MOTIF AND ANKYRIN REPEAT DOMAIN-CONTAINING"/>
    <property type="match status" value="1"/>
</dbReference>
<dbReference type="Pfam" id="PF12796">
    <property type="entry name" value="Ank_2"/>
    <property type="match status" value="2"/>
</dbReference>
<feature type="region of interest" description="Disordered" evidence="6">
    <location>
        <begin position="421"/>
        <end position="475"/>
    </location>
</feature>
<accession>A0A6G0I261</accession>
<dbReference type="InterPro" id="IPR047184">
    <property type="entry name" value="KANK1-4"/>
</dbReference>
<dbReference type="InterPro" id="IPR002110">
    <property type="entry name" value="Ankyrin_rpt"/>
</dbReference>
<evidence type="ECO:0000256" key="2">
    <source>
        <dbReference type="ARBA" id="ARBA00022737"/>
    </source>
</evidence>
<dbReference type="PROSITE" id="PS50088">
    <property type="entry name" value="ANK_REPEAT"/>
    <property type="match status" value="3"/>
</dbReference>
<dbReference type="AlphaFoldDB" id="A0A6G0I261"/>
<feature type="compositionally biased region" description="Polar residues" evidence="6">
    <location>
        <begin position="249"/>
        <end position="259"/>
    </location>
</feature>
<dbReference type="InterPro" id="IPR036770">
    <property type="entry name" value="Ankyrin_rpt-contain_sf"/>
</dbReference>
<feature type="repeat" description="ANK" evidence="5">
    <location>
        <begin position="627"/>
        <end position="659"/>
    </location>
</feature>
<reference evidence="7 8" key="1">
    <citation type="submission" date="2019-07" db="EMBL/GenBank/DDBJ databases">
        <title>Chromosome genome assembly for large yellow croaker.</title>
        <authorList>
            <person name="Xiao S."/>
        </authorList>
    </citation>
    <scope>NUCLEOTIDE SEQUENCE [LARGE SCALE GENOMIC DNA]</scope>
    <source>
        <strain evidence="7">JMULYC20181020</strain>
        <tissue evidence="7">Muscle</tissue>
    </source>
</reference>
<dbReference type="PROSITE" id="PS50297">
    <property type="entry name" value="ANK_REP_REGION"/>
    <property type="match status" value="3"/>
</dbReference>
<evidence type="ECO:0000313" key="8">
    <source>
        <dbReference type="Proteomes" id="UP000424527"/>
    </source>
</evidence>
<organism evidence="7 8">
    <name type="scientific">Larimichthys crocea</name>
    <name type="common">Large yellow croaker</name>
    <name type="synonym">Pseudosciaena crocea</name>
    <dbReference type="NCBI Taxonomy" id="215358"/>
    <lineage>
        <taxon>Eukaryota</taxon>
        <taxon>Metazoa</taxon>
        <taxon>Chordata</taxon>
        <taxon>Craniata</taxon>
        <taxon>Vertebrata</taxon>
        <taxon>Euteleostomi</taxon>
        <taxon>Actinopterygii</taxon>
        <taxon>Neopterygii</taxon>
        <taxon>Teleostei</taxon>
        <taxon>Neoteleostei</taxon>
        <taxon>Acanthomorphata</taxon>
        <taxon>Eupercaria</taxon>
        <taxon>Sciaenidae</taxon>
        <taxon>Larimichthys</taxon>
    </lineage>
</organism>
<evidence type="ECO:0000256" key="4">
    <source>
        <dbReference type="ARBA" id="ARBA00023054"/>
    </source>
</evidence>
<feature type="repeat" description="ANK" evidence="5">
    <location>
        <begin position="660"/>
        <end position="681"/>
    </location>
</feature>
<evidence type="ECO:0000256" key="1">
    <source>
        <dbReference type="ARBA" id="ARBA00022553"/>
    </source>
</evidence>
<keyword evidence="1" id="KW-0597">Phosphoprotein</keyword>
<dbReference type="GO" id="GO:0030837">
    <property type="term" value="P:negative regulation of actin filament polymerization"/>
    <property type="evidence" value="ECO:0007669"/>
    <property type="project" value="InterPro"/>
</dbReference>
<evidence type="ECO:0000256" key="6">
    <source>
        <dbReference type="SAM" id="MobiDB-lite"/>
    </source>
</evidence>
<dbReference type="FunFam" id="1.25.40.20:FF:000017">
    <property type="entry name" value="KN motif and ankyrin repeat domain-containing protein 1"/>
    <property type="match status" value="1"/>
</dbReference>
<dbReference type="GO" id="GO:0005737">
    <property type="term" value="C:cytoplasm"/>
    <property type="evidence" value="ECO:0007669"/>
    <property type="project" value="TreeGrafter"/>
</dbReference>
<evidence type="ECO:0000256" key="3">
    <source>
        <dbReference type="ARBA" id="ARBA00023043"/>
    </source>
</evidence>
<dbReference type="GO" id="GO:0005856">
    <property type="term" value="C:cytoskeleton"/>
    <property type="evidence" value="ECO:0007669"/>
    <property type="project" value="TreeGrafter"/>
</dbReference>
<feature type="region of interest" description="Disordered" evidence="6">
    <location>
        <begin position="291"/>
        <end position="359"/>
    </location>
</feature>
<dbReference type="SUPFAM" id="SSF48403">
    <property type="entry name" value="Ankyrin repeat"/>
    <property type="match status" value="1"/>
</dbReference>
<feature type="compositionally biased region" description="Basic and acidic residues" evidence="6">
    <location>
        <begin position="431"/>
        <end position="448"/>
    </location>
</feature>
<keyword evidence="2" id="KW-0677">Repeat</keyword>
<dbReference type="SMART" id="SM00248">
    <property type="entry name" value="ANK"/>
    <property type="match status" value="5"/>
</dbReference>
<feature type="compositionally biased region" description="Polar residues" evidence="6">
    <location>
        <begin position="293"/>
        <end position="312"/>
    </location>
</feature>
<dbReference type="Gene3D" id="1.25.40.20">
    <property type="entry name" value="Ankyrin repeat-containing domain"/>
    <property type="match status" value="1"/>
</dbReference>
<comment type="caution">
    <text evidence="7">The sequence shown here is derived from an EMBL/GenBank/DDBJ whole genome shotgun (WGS) entry which is preliminary data.</text>
</comment>
<dbReference type="PANTHER" id="PTHR24168:SF19">
    <property type="entry name" value="KN MOTIF AND ANKYRIN REPEAT DOMAIN-CONTAINING PROTEIN 1"/>
    <property type="match status" value="1"/>
</dbReference>